<dbReference type="GO" id="GO:0000155">
    <property type="term" value="F:phosphorelay sensor kinase activity"/>
    <property type="evidence" value="ECO:0007669"/>
    <property type="project" value="InterPro"/>
</dbReference>
<accession>A8PNW9</accession>
<dbReference type="SUPFAM" id="SSF52172">
    <property type="entry name" value="CheY-like"/>
    <property type="match status" value="1"/>
</dbReference>
<dbReference type="CDD" id="cd00082">
    <property type="entry name" value="HisKA"/>
    <property type="match status" value="1"/>
</dbReference>
<dbReference type="SUPFAM" id="SSF47384">
    <property type="entry name" value="Homodimeric domain of signal transducing histidine kinase"/>
    <property type="match status" value="1"/>
</dbReference>
<comment type="catalytic activity">
    <reaction evidence="1">
        <text>ATP + protein L-histidine = ADP + protein N-phospho-L-histidine.</text>
        <dbReference type="EC" id="2.7.13.3"/>
    </reaction>
</comment>
<evidence type="ECO:0000256" key="5">
    <source>
        <dbReference type="ARBA" id="ARBA00022519"/>
    </source>
</evidence>
<evidence type="ECO:0000256" key="9">
    <source>
        <dbReference type="ARBA" id="ARBA00022777"/>
    </source>
</evidence>
<evidence type="ECO:0000313" key="20">
    <source>
        <dbReference type="EMBL" id="EDP46930.1"/>
    </source>
</evidence>
<evidence type="ECO:0000256" key="12">
    <source>
        <dbReference type="ARBA" id="ARBA00023012"/>
    </source>
</evidence>
<dbReference type="InterPro" id="IPR036097">
    <property type="entry name" value="HisK_dim/P_sf"/>
</dbReference>
<dbReference type="AlphaFoldDB" id="A8PNW9"/>
<dbReference type="Gene3D" id="1.20.120.160">
    <property type="entry name" value="HPT domain"/>
    <property type="match status" value="1"/>
</dbReference>
<protein>
    <recommendedName>
        <fullName evidence="3">histidine kinase</fullName>
        <ecNumber evidence="3">2.7.13.3</ecNumber>
    </recommendedName>
</protein>
<proteinExistence type="predicted"/>
<dbReference type="InterPro" id="IPR008207">
    <property type="entry name" value="Sig_transdc_His_kin_Hpt_dom"/>
</dbReference>
<dbReference type="EMBL" id="AAQJ02000001">
    <property type="protein sequence ID" value="EDP46930.1"/>
    <property type="molecule type" value="Genomic_DNA"/>
</dbReference>
<dbReference type="SMART" id="SM00448">
    <property type="entry name" value="REC"/>
    <property type="match status" value="1"/>
</dbReference>
<dbReference type="Pfam" id="PF01627">
    <property type="entry name" value="Hpt"/>
    <property type="match status" value="1"/>
</dbReference>
<keyword evidence="7" id="KW-0808">Transferase</keyword>
<evidence type="ECO:0000256" key="13">
    <source>
        <dbReference type="ARBA" id="ARBA00023136"/>
    </source>
</evidence>
<dbReference type="CDD" id="cd00130">
    <property type="entry name" value="PAS"/>
    <property type="match status" value="1"/>
</dbReference>
<evidence type="ECO:0000256" key="4">
    <source>
        <dbReference type="ARBA" id="ARBA00022475"/>
    </source>
</evidence>
<keyword evidence="11" id="KW-1133">Transmembrane helix</keyword>
<dbReference type="InterPro" id="IPR001789">
    <property type="entry name" value="Sig_transdc_resp-reg_receiver"/>
</dbReference>
<keyword evidence="12" id="KW-0902">Two-component regulatory system</keyword>
<dbReference type="PANTHER" id="PTHR43047">
    <property type="entry name" value="TWO-COMPONENT HISTIDINE PROTEIN KINASE"/>
    <property type="match status" value="1"/>
</dbReference>
<dbReference type="InterPro" id="IPR000014">
    <property type="entry name" value="PAS"/>
</dbReference>
<evidence type="ECO:0000256" key="15">
    <source>
        <dbReference type="PROSITE-ProRule" id="PRU00169"/>
    </source>
</evidence>
<reference evidence="20" key="2">
    <citation type="submission" date="2007-10" db="EMBL/GenBank/DDBJ databases">
        <authorList>
            <person name="Myers G.S."/>
        </authorList>
    </citation>
    <scope>NUCLEOTIDE SEQUENCE [LARGE SCALE GENOMIC DNA]</scope>
</reference>
<dbReference type="GO" id="GO:0005886">
    <property type="term" value="C:plasma membrane"/>
    <property type="evidence" value="ECO:0007669"/>
    <property type="project" value="UniProtKB-SubCell"/>
</dbReference>
<dbReference type="Gene3D" id="3.30.565.10">
    <property type="entry name" value="Histidine kinase-like ATPase, C-terminal domain"/>
    <property type="match status" value="1"/>
</dbReference>
<dbReference type="PROSITE" id="PS50894">
    <property type="entry name" value="HPT"/>
    <property type="match status" value="1"/>
</dbReference>
<comment type="caution">
    <text evidence="20">The sequence shown here is derived from an EMBL/GenBank/DDBJ whole genome shotgun (WGS) entry which is preliminary data.</text>
</comment>
<dbReference type="InterPro" id="IPR035965">
    <property type="entry name" value="PAS-like_dom_sf"/>
</dbReference>
<sequence length="813" mass="93321">MNFQRILDALPFSIYWIDNRKKTFSGGNQHFRSALKIDSLSEFVDKPIANFFLGDYLRIVNELLNKSIQSHDQDFSSVCQKCVNAYEEPILIQCRTPHSKKETITIFSEIYPQSRDVNQYLFDKNEKLTVYLNNIIENIPASIYWKDQNSIILGGSKLHTELTGFSDYKEVIGKSDYDFVWKEFAEQVHENDRFVMQHDQMVSFEEKGMLSDGKTHTFLTQKSPLKSKSGEIIGVLGVSIDITELKKTQKKLKKSKLLAETANQAKTKFLASMSHDIRTPLAGIIGLSKILQQRLNVLEDKNDLLMIGNASNQLLRLLTNILDVASLENASDLQLKIDNFSIQELAESLQKLLLPSIKSKGLTLQLNVDVSFTGNIASDQSKLERILLNLATNAIKFTEKGKVTISIKELNLPRQLEGTYIEFMVTDTGIGIPPEQLTSIFDPFFRIEPSHKKSTESSGYGIGLYTVKKFVRLLGGEIHVKSQMGAGTSFFFTLLMKLAPHNQRLKVKNKTKNVQPFVFLDNKKLFEIKKFKETEQEIKKNILLIEDDHLTIKFSKELFAQAGYNLTVISTLQETIAFAKNHAFDLIITDLGLPGLRGNEIAVLYRYWERINKKPMVPIISLTAYGKEKVKEECLAAGINEIWLKPLTKEKIKKLDKYFKIKKINDLELNFREQLQSRNSEYNEENDPITKKDNFLDIIHSYPIYDKGIALENLNGNLDLLNEIIEMFKLSIKDYIQKLEKNYERKNWETFETIVHKIKGGACYAGAIRLNYVCKNFLRSYLANKTQEVDTFYPFLINTLNETYHAIESEQND</sequence>
<evidence type="ECO:0000256" key="7">
    <source>
        <dbReference type="ARBA" id="ARBA00022679"/>
    </source>
</evidence>
<dbReference type="Pfam" id="PF00072">
    <property type="entry name" value="Response_reg"/>
    <property type="match status" value="1"/>
</dbReference>
<dbReference type="Gene3D" id="1.10.287.130">
    <property type="match status" value="1"/>
</dbReference>
<keyword evidence="10" id="KW-0067">ATP-binding</keyword>
<dbReference type="PROSITE" id="PS50113">
    <property type="entry name" value="PAC"/>
    <property type="match status" value="1"/>
</dbReference>
<dbReference type="Proteomes" id="UP000054075">
    <property type="component" value="Unassembled WGS sequence"/>
</dbReference>
<dbReference type="GO" id="GO:0009927">
    <property type="term" value="F:histidine phosphotransfer kinase activity"/>
    <property type="evidence" value="ECO:0007669"/>
    <property type="project" value="TreeGrafter"/>
</dbReference>
<evidence type="ECO:0000256" key="11">
    <source>
        <dbReference type="ARBA" id="ARBA00022989"/>
    </source>
</evidence>
<feature type="modified residue" description="4-aspartylphosphate" evidence="15">
    <location>
        <position position="590"/>
    </location>
</feature>
<dbReference type="InterPro" id="IPR011006">
    <property type="entry name" value="CheY-like_superfamily"/>
</dbReference>
<dbReference type="STRING" id="59196.RICGR_1137"/>
<dbReference type="Pfam" id="PF08448">
    <property type="entry name" value="PAS_4"/>
    <property type="match status" value="1"/>
</dbReference>
<dbReference type="InterPro" id="IPR003594">
    <property type="entry name" value="HATPase_dom"/>
</dbReference>
<evidence type="ECO:0000259" key="18">
    <source>
        <dbReference type="PROSITE" id="PS50113"/>
    </source>
</evidence>
<evidence type="ECO:0000259" key="17">
    <source>
        <dbReference type="PROSITE" id="PS50110"/>
    </source>
</evidence>
<dbReference type="Gene3D" id="3.30.450.20">
    <property type="entry name" value="PAS domain"/>
    <property type="match status" value="1"/>
</dbReference>
<dbReference type="PROSITE" id="PS50110">
    <property type="entry name" value="RESPONSE_REGULATORY"/>
    <property type="match status" value="1"/>
</dbReference>
<dbReference type="PANTHER" id="PTHR43047:SF72">
    <property type="entry name" value="OSMOSENSING HISTIDINE PROTEIN KINASE SLN1"/>
    <property type="match status" value="1"/>
</dbReference>
<dbReference type="InterPro" id="IPR036641">
    <property type="entry name" value="HPT_dom_sf"/>
</dbReference>
<evidence type="ECO:0000259" key="16">
    <source>
        <dbReference type="PROSITE" id="PS50109"/>
    </source>
</evidence>
<feature type="domain" description="HPt" evidence="19">
    <location>
        <begin position="717"/>
        <end position="813"/>
    </location>
</feature>
<evidence type="ECO:0000256" key="2">
    <source>
        <dbReference type="ARBA" id="ARBA00004429"/>
    </source>
</evidence>
<dbReference type="EC" id="2.7.13.3" evidence="3"/>
<dbReference type="OrthoDB" id="9770795at2"/>
<feature type="domain" description="Response regulatory" evidence="17">
    <location>
        <begin position="541"/>
        <end position="660"/>
    </location>
</feature>
<dbReference type="SUPFAM" id="SSF47226">
    <property type="entry name" value="Histidine-containing phosphotransfer domain, HPT domain"/>
    <property type="match status" value="1"/>
</dbReference>
<dbReference type="Pfam" id="PF02518">
    <property type="entry name" value="HATPase_c"/>
    <property type="match status" value="1"/>
</dbReference>
<feature type="domain" description="Histidine kinase" evidence="16">
    <location>
        <begin position="272"/>
        <end position="498"/>
    </location>
</feature>
<dbReference type="SUPFAM" id="SSF55785">
    <property type="entry name" value="PYP-like sensor domain (PAS domain)"/>
    <property type="match status" value="1"/>
</dbReference>
<organism evidence="20 21">
    <name type="scientific">Rickettsiella grylli</name>
    <dbReference type="NCBI Taxonomy" id="59196"/>
    <lineage>
        <taxon>Bacteria</taxon>
        <taxon>Pseudomonadati</taxon>
        <taxon>Pseudomonadota</taxon>
        <taxon>Gammaproteobacteria</taxon>
        <taxon>Legionellales</taxon>
        <taxon>Coxiellaceae</taxon>
        <taxon>Rickettsiella</taxon>
    </lineage>
</organism>
<dbReference type="SMART" id="SM00387">
    <property type="entry name" value="HATPase_c"/>
    <property type="match status" value="1"/>
</dbReference>
<evidence type="ECO:0000256" key="1">
    <source>
        <dbReference type="ARBA" id="ARBA00000085"/>
    </source>
</evidence>
<evidence type="ECO:0000256" key="14">
    <source>
        <dbReference type="PROSITE-ProRule" id="PRU00110"/>
    </source>
</evidence>
<evidence type="ECO:0000256" key="10">
    <source>
        <dbReference type="ARBA" id="ARBA00022840"/>
    </source>
</evidence>
<dbReference type="Gene3D" id="3.40.50.2300">
    <property type="match status" value="1"/>
</dbReference>
<name>A8PNW9_9COXI</name>
<dbReference type="SMART" id="SM00388">
    <property type="entry name" value="HisKA"/>
    <property type="match status" value="1"/>
</dbReference>
<dbReference type="PRINTS" id="PR00344">
    <property type="entry name" value="BCTRLSENSOR"/>
</dbReference>
<keyword evidence="9 20" id="KW-0418">Kinase</keyword>
<evidence type="ECO:0000256" key="3">
    <source>
        <dbReference type="ARBA" id="ARBA00012438"/>
    </source>
</evidence>
<dbReference type="CDD" id="cd17546">
    <property type="entry name" value="REC_hyHK_CKI1_RcsC-like"/>
    <property type="match status" value="1"/>
</dbReference>
<dbReference type="SUPFAM" id="SSF55874">
    <property type="entry name" value="ATPase domain of HSP90 chaperone/DNA topoisomerase II/histidine kinase"/>
    <property type="match status" value="1"/>
</dbReference>
<dbReference type="RefSeq" id="WP_006035894.1">
    <property type="nucleotide sequence ID" value="NZ_AAQJ02000001.1"/>
</dbReference>
<evidence type="ECO:0000256" key="6">
    <source>
        <dbReference type="ARBA" id="ARBA00022553"/>
    </source>
</evidence>
<keyword evidence="5" id="KW-0997">Cell inner membrane</keyword>
<keyword evidence="10" id="KW-0547">Nucleotide-binding</keyword>
<keyword evidence="8" id="KW-0812">Transmembrane</keyword>
<evidence type="ECO:0000259" key="19">
    <source>
        <dbReference type="PROSITE" id="PS50894"/>
    </source>
</evidence>
<evidence type="ECO:0000256" key="8">
    <source>
        <dbReference type="ARBA" id="ARBA00022692"/>
    </source>
</evidence>
<keyword evidence="13" id="KW-0472">Membrane</keyword>
<keyword evidence="21" id="KW-1185">Reference proteome</keyword>
<dbReference type="InterPro" id="IPR003661">
    <property type="entry name" value="HisK_dim/P_dom"/>
</dbReference>
<dbReference type="InterPro" id="IPR013656">
    <property type="entry name" value="PAS_4"/>
</dbReference>
<dbReference type="InterPro" id="IPR005467">
    <property type="entry name" value="His_kinase_dom"/>
</dbReference>
<keyword evidence="4" id="KW-1003">Cell membrane</keyword>
<dbReference type="InterPro" id="IPR036890">
    <property type="entry name" value="HATPase_C_sf"/>
</dbReference>
<keyword evidence="6 15" id="KW-0597">Phosphoprotein</keyword>
<comment type="subcellular location">
    <subcellularLocation>
        <location evidence="2">Cell inner membrane</location>
        <topology evidence="2">Multi-pass membrane protein</topology>
    </subcellularLocation>
</comment>
<dbReference type="InterPro" id="IPR004358">
    <property type="entry name" value="Sig_transdc_His_kin-like_C"/>
</dbReference>
<dbReference type="NCBIfam" id="TIGR00229">
    <property type="entry name" value="sensory_box"/>
    <property type="match status" value="1"/>
</dbReference>
<evidence type="ECO:0000313" key="21">
    <source>
        <dbReference type="Proteomes" id="UP000054075"/>
    </source>
</evidence>
<dbReference type="Pfam" id="PF00512">
    <property type="entry name" value="HisKA"/>
    <property type="match status" value="1"/>
</dbReference>
<dbReference type="InterPro" id="IPR000700">
    <property type="entry name" value="PAS-assoc_C"/>
</dbReference>
<reference evidence="20" key="1">
    <citation type="submission" date="2006-04" db="EMBL/GenBank/DDBJ databases">
        <authorList>
            <person name="Seshadri R."/>
            <person name="Federici B.A."/>
        </authorList>
    </citation>
    <scope>NUCLEOTIDE SEQUENCE [LARGE SCALE GENOMIC DNA]</scope>
</reference>
<dbReference type="PROSITE" id="PS50109">
    <property type="entry name" value="HIS_KIN"/>
    <property type="match status" value="1"/>
</dbReference>
<dbReference type="eggNOG" id="COG2205">
    <property type="taxonomic scope" value="Bacteria"/>
</dbReference>
<feature type="domain" description="PAC" evidence="18">
    <location>
        <begin position="202"/>
        <end position="254"/>
    </location>
</feature>
<gene>
    <name evidence="20" type="ORF">RICGR_1137</name>
</gene>
<feature type="modified residue" description="Phosphohistidine" evidence="14">
    <location>
        <position position="756"/>
    </location>
</feature>